<dbReference type="PANTHER" id="PTHR44111:SF1">
    <property type="entry name" value="ELONGATOR COMPLEX PROTEIN 2"/>
    <property type="match status" value="1"/>
</dbReference>
<dbReference type="AlphaFoldDB" id="A0A139AKE4"/>
<protein>
    <recommendedName>
        <fullName evidence="5">Elongator complex protein 2</fullName>
    </recommendedName>
</protein>
<name>A0A139AKE4_GONPJ</name>
<dbReference type="InterPro" id="IPR015943">
    <property type="entry name" value="WD40/YVTN_repeat-like_dom_sf"/>
</dbReference>
<comment type="similarity">
    <text evidence="4">Belongs to the WD repeat ELP2 family.</text>
</comment>
<accession>A0A139AKE4</accession>
<evidence type="ECO:0000313" key="14">
    <source>
        <dbReference type="Proteomes" id="UP000070544"/>
    </source>
</evidence>
<evidence type="ECO:0000256" key="9">
    <source>
        <dbReference type="ARBA" id="ARBA00022737"/>
    </source>
</evidence>
<evidence type="ECO:0000313" key="13">
    <source>
        <dbReference type="EMBL" id="KXS16895.1"/>
    </source>
</evidence>
<feature type="repeat" description="WD" evidence="11">
    <location>
        <begin position="48"/>
        <end position="84"/>
    </location>
</feature>
<keyword evidence="8" id="KW-0819">tRNA processing</keyword>
<keyword evidence="7 11" id="KW-0853">WD repeat</keyword>
<dbReference type="SMART" id="SM00320">
    <property type="entry name" value="WD40"/>
    <property type="match status" value="11"/>
</dbReference>
<proteinExistence type="inferred from homology"/>
<evidence type="ECO:0000256" key="3">
    <source>
        <dbReference type="ARBA" id="ARBA00005043"/>
    </source>
</evidence>
<comment type="pathway">
    <text evidence="3">tRNA modification; 5-methoxycarbonylmethyl-2-thiouridine-tRNA biosynthesis.</text>
</comment>
<dbReference type="InterPro" id="IPR036322">
    <property type="entry name" value="WD40_repeat_dom_sf"/>
</dbReference>
<dbReference type="EMBL" id="KQ965749">
    <property type="protein sequence ID" value="KXS16895.1"/>
    <property type="molecule type" value="Genomic_DNA"/>
</dbReference>
<reference evidence="13 14" key="1">
    <citation type="journal article" date="2015" name="Genome Biol. Evol.">
        <title>Phylogenomic analyses indicate that early fungi evolved digesting cell walls of algal ancestors of land plants.</title>
        <authorList>
            <person name="Chang Y."/>
            <person name="Wang S."/>
            <person name="Sekimoto S."/>
            <person name="Aerts A.L."/>
            <person name="Choi C."/>
            <person name="Clum A."/>
            <person name="LaButti K.M."/>
            <person name="Lindquist E.A."/>
            <person name="Yee Ngan C."/>
            <person name="Ohm R.A."/>
            <person name="Salamov A.A."/>
            <person name="Grigoriev I.V."/>
            <person name="Spatafora J.W."/>
            <person name="Berbee M.L."/>
        </authorList>
    </citation>
    <scope>NUCLEOTIDE SEQUENCE [LARGE SCALE GENOMIC DNA]</scope>
    <source>
        <strain evidence="13 14">JEL478</strain>
    </source>
</reference>
<comment type="subcellular location">
    <subcellularLocation>
        <location evidence="2">Cytoplasm</location>
    </subcellularLocation>
    <subcellularLocation>
        <location evidence="1">Nucleus</location>
    </subcellularLocation>
</comment>
<dbReference type="GO" id="GO:0002098">
    <property type="term" value="P:tRNA wobble uridine modification"/>
    <property type="evidence" value="ECO:0007669"/>
    <property type="project" value="InterPro"/>
</dbReference>
<dbReference type="Gene3D" id="2.130.10.10">
    <property type="entry name" value="YVTN repeat-like/Quinoprotein amine dehydrogenase"/>
    <property type="match status" value="4"/>
</dbReference>
<dbReference type="SUPFAM" id="SSF50978">
    <property type="entry name" value="WD40 repeat-like"/>
    <property type="match status" value="2"/>
</dbReference>
<dbReference type="GO" id="GO:0005737">
    <property type="term" value="C:cytoplasm"/>
    <property type="evidence" value="ECO:0007669"/>
    <property type="project" value="UniProtKB-SubCell"/>
</dbReference>
<feature type="compositionally biased region" description="Polar residues" evidence="12">
    <location>
        <begin position="537"/>
        <end position="562"/>
    </location>
</feature>
<dbReference type="InterPro" id="IPR001680">
    <property type="entry name" value="WD40_rpt"/>
</dbReference>
<evidence type="ECO:0000256" key="10">
    <source>
        <dbReference type="ARBA" id="ARBA00023242"/>
    </source>
</evidence>
<dbReference type="UniPathway" id="UPA00988"/>
<evidence type="ECO:0000256" key="6">
    <source>
        <dbReference type="ARBA" id="ARBA00022490"/>
    </source>
</evidence>
<keyword evidence="9" id="KW-0677">Repeat</keyword>
<dbReference type="GO" id="GO:0005634">
    <property type="term" value="C:nucleus"/>
    <property type="evidence" value="ECO:0007669"/>
    <property type="project" value="UniProtKB-SubCell"/>
</dbReference>
<dbReference type="InterPro" id="IPR037289">
    <property type="entry name" value="Elp2"/>
</dbReference>
<dbReference type="Proteomes" id="UP000070544">
    <property type="component" value="Unassembled WGS sequence"/>
</dbReference>
<evidence type="ECO:0000256" key="12">
    <source>
        <dbReference type="SAM" id="MobiDB-lite"/>
    </source>
</evidence>
<evidence type="ECO:0000256" key="11">
    <source>
        <dbReference type="PROSITE-ProRule" id="PRU00221"/>
    </source>
</evidence>
<evidence type="ECO:0000256" key="4">
    <source>
        <dbReference type="ARBA" id="ARBA00005881"/>
    </source>
</evidence>
<dbReference type="PROSITE" id="PS50082">
    <property type="entry name" value="WD_REPEATS_2"/>
    <property type="match status" value="3"/>
</dbReference>
<feature type="repeat" description="WD" evidence="11">
    <location>
        <begin position="669"/>
        <end position="700"/>
    </location>
</feature>
<evidence type="ECO:0000256" key="2">
    <source>
        <dbReference type="ARBA" id="ARBA00004496"/>
    </source>
</evidence>
<dbReference type="OMA" id="ENFRHIS"/>
<gene>
    <name evidence="13" type="ORF">M427DRAFT_54937</name>
</gene>
<dbReference type="STRING" id="1344416.A0A139AKE4"/>
<keyword evidence="14" id="KW-1185">Reference proteome</keyword>
<evidence type="ECO:0000256" key="5">
    <source>
        <dbReference type="ARBA" id="ARBA00020267"/>
    </source>
</evidence>
<evidence type="ECO:0000256" key="8">
    <source>
        <dbReference type="ARBA" id="ARBA00022694"/>
    </source>
</evidence>
<feature type="repeat" description="WD" evidence="11">
    <location>
        <begin position="420"/>
        <end position="451"/>
    </location>
</feature>
<evidence type="ECO:0000256" key="7">
    <source>
        <dbReference type="ARBA" id="ARBA00022574"/>
    </source>
</evidence>
<dbReference type="PROSITE" id="PS50294">
    <property type="entry name" value="WD_REPEATS_REGION"/>
    <property type="match status" value="2"/>
</dbReference>
<sequence>MQANLAFTAIAANDDPNAFVVSNSGTVVFGAGVFVGLWNPAHGRLRTLKGHTDLVTCVYVHDGDERQTIEFIVSGSADKSLRLWRNRGEDWESKQLSALSKATVNSVTGISCGDVTLIASSSSDGIIVVWKLVNATGEVTMMQQLPMETRFALCLAFVRLPESRACLLLSGNTDSRIHVFLQKDNHQFVPITTLQGHMDWIRSLAVSHPIYDFASSSSSSSSAAPYILIASAGQDRYIRTWKLAPVKGSESQASTVETDPTADVDLNDLMLNALAEAELDDSGIQLSTKAHVFDVPGKDGIPLWFSIVLDSVLVSHDDWIYSVQWHPVVIDPENNDPVQPLKLISASADKTIIVWAPTDGGIWLGETRLSATGPAGEYPIGFHAARMLNDGKKMVASAHKGAVYVWEKTDDGFWELGTPVSGHFSSVESVSWTPNGAYFLTTSHDQTTRVFAPCTTDGAPTSWHEIGRPQVHGYDINCVAVTAQGRFVSGADEKVLRVFECPEQFEQRVEVLAGRAQVEDLTELAESVDQPALGLSNKAQSSSEGARRQVTSVRPPNEEQLSQKTLWPEVNKLYGHGYEISAVAASHDGKLVASASKAAKREHASIRLWSTDSWHEIEPPLEAHTLTVTYIEFSPDDRWILACGRDRAWSLFQREGDGFNVVKLHVYHDKAHTRVIWRCSWSWDGKLFGTASRDKSIRIWCRSSVSDSSKGLLTTVKCDQPVTAIAFSLNKHLVFAAGFENGDLSLYNGDHQHSGFTVTLLHRIPSALTHAAMVHHIAWRPSSKINELTKGMSDDESSEEFVSVSEDRSVRLFEFIHKREK</sequence>
<keyword evidence="6" id="KW-0963">Cytoplasm</keyword>
<evidence type="ECO:0000256" key="1">
    <source>
        <dbReference type="ARBA" id="ARBA00004123"/>
    </source>
</evidence>
<dbReference type="Pfam" id="PF00400">
    <property type="entry name" value="WD40"/>
    <property type="match status" value="6"/>
</dbReference>
<dbReference type="GO" id="GO:0033588">
    <property type="term" value="C:elongator holoenzyme complex"/>
    <property type="evidence" value="ECO:0007669"/>
    <property type="project" value="InterPro"/>
</dbReference>
<dbReference type="OrthoDB" id="27911at2759"/>
<organism evidence="13 14">
    <name type="scientific">Gonapodya prolifera (strain JEL478)</name>
    <name type="common">Monoblepharis prolifera</name>
    <dbReference type="NCBI Taxonomy" id="1344416"/>
    <lineage>
        <taxon>Eukaryota</taxon>
        <taxon>Fungi</taxon>
        <taxon>Fungi incertae sedis</taxon>
        <taxon>Chytridiomycota</taxon>
        <taxon>Chytridiomycota incertae sedis</taxon>
        <taxon>Monoblepharidomycetes</taxon>
        <taxon>Monoblepharidales</taxon>
        <taxon>Gonapodyaceae</taxon>
        <taxon>Gonapodya</taxon>
    </lineage>
</organism>
<feature type="region of interest" description="Disordered" evidence="12">
    <location>
        <begin position="532"/>
        <end position="562"/>
    </location>
</feature>
<dbReference type="FunFam" id="2.130.10.10:FF:000400">
    <property type="entry name" value="Elongator acetyltransferase complex subunit 2"/>
    <property type="match status" value="1"/>
</dbReference>
<dbReference type="PANTHER" id="PTHR44111">
    <property type="entry name" value="ELONGATOR COMPLEX PROTEIN 2"/>
    <property type="match status" value="1"/>
</dbReference>
<keyword evidence="10" id="KW-0539">Nucleus</keyword>